<dbReference type="Pfam" id="PF12679">
    <property type="entry name" value="ABC2_membrane_2"/>
    <property type="match status" value="1"/>
</dbReference>
<comment type="caution">
    <text evidence="2">The sequence shown here is derived from an EMBL/GenBank/DDBJ whole genome shotgun (WGS) entry which is preliminary data.</text>
</comment>
<feature type="transmembrane region" description="Helical" evidence="1">
    <location>
        <begin position="101"/>
        <end position="130"/>
    </location>
</feature>
<accession>A0ABV4TTY6</accession>
<proteinExistence type="predicted"/>
<keyword evidence="1" id="KW-0812">Transmembrane</keyword>
<feature type="transmembrane region" description="Helical" evidence="1">
    <location>
        <begin position="61"/>
        <end position="80"/>
    </location>
</feature>
<evidence type="ECO:0000256" key="1">
    <source>
        <dbReference type="SAM" id="Phobius"/>
    </source>
</evidence>
<keyword evidence="3" id="KW-1185">Reference proteome</keyword>
<keyword evidence="1" id="KW-1133">Transmembrane helix</keyword>
<sequence length="277" mass="28955">MTPTLALARKEFRDGVRNRWVLAVSVALAVLALALAYFGAAPSGRVGFTPMGVTIASLTSLAIYLIPLIALVLCYGAIVGEREQGTLLLLLGYPVQRWQIFVGKFLGQAAILTLSILLGFSVAGGLLAMLSPEAGGPEAWEAFGLFVATSILLALAFQSLAYVVSAAAAEKTRAAGMALLLWFAFALFFDLVLLGLLVATEGAVGGGVFPYLLLLNPADVYRLINLAGFDAVARSSGLVSVVPEALFSRTLLLAALAAWVVAPLALAAWLFNRGEAA</sequence>
<feature type="transmembrane region" description="Helical" evidence="1">
    <location>
        <begin position="251"/>
        <end position="271"/>
    </location>
</feature>
<reference evidence="2 3" key="1">
    <citation type="submission" date="2024-08" db="EMBL/GenBank/DDBJ databases">
        <title>Whole-genome sequencing of halo(alkali)philic microorganisms from hypersaline lakes.</title>
        <authorList>
            <person name="Sorokin D.Y."/>
            <person name="Merkel A.Y."/>
            <person name="Messina E."/>
            <person name="Yakimov M."/>
        </authorList>
    </citation>
    <scope>NUCLEOTIDE SEQUENCE [LARGE SCALE GENOMIC DNA]</scope>
    <source>
        <strain evidence="2 3">Cl-TMA</strain>
    </source>
</reference>
<keyword evidence="1" id="KW-0472">Membrane</keyword>
<protein>
    <submittedName>
        <fullName evidence="2">ABC transporter permease</fullName>
    </submittedName>
</protein>
<evidence type="ECO:0000313" key="3">
    <source>
        <dbReference type="Proteomes" id="UP001575181"/>
    </source>
</evidence>
<dbReference type="Proteomes" id="UP001575181">
    <property type="component" value="Unassembled WGS sequence"/>
</dbReference>
<feature type="transmembrane region" description="Helical" evidence="1">
    <location>
        <begin position="179"/>
        <end position="200"/>
    </location>
</feature>
<dbReference type="EMBL" id="JBGUAW010000002">
    <property type="protein sequence ID" value="MFA9460046.1"/>
    <property type="molecule type" value="Genomic_DNA"/>
</dbReference>
<evidence type="ECO:0000313" key="2">
    <source>
        <dbReference type="EMBL" id="MFA9460046.1"/>
    </source>
</evidence>
<organism evidence="2 3">
    <name type="scientific">Thiohalorhabdus methylotrophus</name>
    <dbReference type="NCBI Taxonomy" id="3242694"/>
    <lineage>
        <taxon>Bacteria</taxon>
        <taxon>Pseudomonadati</taxon>
        <taxon>Pseudomonadota</taxon>
        <taxon>Gammaproteobacteria</taxon>
        <taxon>Thiohalorhabdales</taxon>
        <taxon>Thiohalorhabdaceae</taxon>
        <taxon>Thiohalorhabdus</taxon>
    </lineage>
</organism>
<feature type="transmembrane region" description="Helical" evidence="1">
    <location>
        <begin position="142"/>
        <end position="167"/>
    </location>
</feature>
<dbReference type="PANTHER" id="PTHR43471:SF1">
    <property type="entry name" value="ABC TRANSPORTER PERMEASE PROTEIN NOSY-RELATED"/>
    <property type="match status" value="1"/>
</dbReference>
<dbReference type="PANTHER" id="PTHR43471">
    <property type="entry name" value="ABC TRANSPORTER PERMEASE"/>
    <property type="match status" value="1"/>
</dbReference>
<gene>
    <name evidence="2" type="ORF">ACERLL_04335</name>
</gene>
<dbReference type="RefSeq" id="WP_373654821.1">
    <property type="nucleotide sequence ID" value="NZ_JBGUAW010000002.1"/>
</dbReference>
<feature type="transmembrane region" description="Helical" evidence="1">
    <location>
        <begin position="20"/>
        <end position="41"/>
    </location>
</feature>
<name>A0ABV4TTY6_9GAMM</name>